<organism evidence="2 4">
    <name type="scientific">Xanthomonas cucurbitae</name>
    <dbReference type="NCBI Taxonomy" id="56453"/>
    <lineage>
        <taxon>Bacteria</taxon>
        <taxon>Pseudomonadati</taxon>
        <taxon>Pseudomonadota</taxon>
        <taxon>Gammaproteobacteria</taxon>
        <taxon>Lysobacterales</taxon>
        <taxon>Lysobacteraceae</taxon>
        <taxon>Xanthomonas</taxon>
    </lineage>
</organism>
<reference evidence="2 4" key="1">
    <citation type="submission" date="2016-08" db="EMBL/GenBank/DDBJ databases">
        <authorList>
            <person name="Seilhamer J.J."/>
        </authorList>
    </citation>
    <scope>NUCLEOTIDE SEQUENCE [LARGE SCALE GENOMIC DNA]</scope>
    <source>
        <strain evidence="2 4">CFBP2542</strain>
    </source>
</reference>
<proteinExistence type="predicted"/>
<feature type="region of interest" description="Disordered" evidence="1">
    <location>
        <begin position="1"/>
        <end position="57"/>
    </location>
</feature>
<name>A0A2S7DF58_9XANT</name>
<keyword evidence="5" id="KW-1185">Reference proteome</keyword>
<reference evidence="3 5" key="2">
    <citation type="submission" date="2021-08" db="EMBL/GenBank/DDBJ databases">
        <title>Genome sequences of Xanthomonas cucurbitae isolates from 5 Midwestern US states.</title>
        <authorList>
            <person name="Hind S.R."/>
        </authorList>
    </citation>
    <scope>NUCLEOTIDE SEQUENCE [LARGE SCALE GENOMIC DNA]</scope>
    <source>
        <strain evidence="3 5">OH_261</strain>
    </source>
</reference>
<sequence>MIRRLPSTGSVLPTAPAQPQTSMDVPHAEVPQAADTIHHRLRPAPSPRRRRRGMGALDGMDEGFDAAELQEAEAARVSALRGRVKVVAAPSQDNKHDGQRDENSSGHDGDPQSAQRPLASIDPSNLEILSHIDGILDRYVQACTSNEAASSNALVIALAEFRAIKLAHPESAPLTTIVWRLMRDHLRHCSSSPPQETLRALRERLLTLITPESNASSALRSFHLLIPLMLLNAQRPRRLRDRIGAVKRLNALMKERSDSSYEEIRS</sequence>
<evidence type="ECO:0000313" key="4">
    <source>
        <dbReference type="Proteomes" id="UP000239561"/>
    </source>
</evidence>
<feature type="compositionally biased region" description="Polar residues" evidence="1">
    <location>
        <begin position="7"/>
        <end position="23"/>
    </location>
</feature>
<evidence type="ECO:0000313" key="5">
    <source>
        <dbReference type="Proteomes" id="UP001214201"/>
    </source>
</evidence>
<dbReference type="Proteomes" id="UP000239561">
    <property type="component" value="Unassembled WGS sequence"/>
</dbReference>
<accession>A0A2S7DF58</accession>
<feature type="compositionally biased region" description="Basic residues" evidence="1">
    <location>
        <begin position="39"/>
        <end position="53"/>
    </location>
</feature>
<evidence type="ECO:0000313" key="2">
    <source>
        <dbReference type="EMBL" id="PPU72446.1"/>
    </source>
</evidence>
<protein>
    <submittedName>
        <fullName evidence="3">4-hydroxyphenylacetate catabolism regulator HpaA</fullName>
    </submittedName>
</protein>
<feature type="compositionally biased region" description="Basic and acidic residues" evidence="1">
    <location>
        <begin position="93"/>
        <end position="110"/>
    </location>
</feature>
<gene>
    <name evidence="3" type="ORF">K6978_17410</name>
    <name evidence="2" type="ORF">XcuCFBP2542_17175</name>
</gene>
<dbReference type="AlphaFoldDB" id="A0A2S7DF58"/>
<evidence type="ECO:0000313" key="3">
    <source>
        <dbReference type="EMBL" id="WDM71117.1"/>
    </source>
</evidence>
<evidence type="ECO:0000256" key="1">
    <source>
        <dbReference type="SAM" id="MobiDB-lite"/>
    </source>
</evidence>
<dbReference type="Proteomes" id="UP001214201">
    <property type="component" value="Chromosome"/>
</dbReference>
<feature type="region of interest" description="Disordered" evidence="1">
    <location>
        <begin position="86"/>
        <end position="122"/>
    </location>
</feature>
<dbReference type="EMBL" id="CP082214">
    <property type="protein sequence ID" value="WDM71117.1"/>
    <property type="molecule type" value="Genomic_DNA"/>
</dbReference>
<dbReference type="EMBL" id="MDED01000050">
    <property type="protein sequence ID" value="PPU72446.1"/>
    <property type="molecule type" value="Genomic_DNA"/>
</dbReference>